<dbReference type="OrthoDB" id="1734549at2"/>
<dbReference type="SUPFAM" id="SSF88659">
    <property type="entry name" value="Sigma3 and sigma4 domains of RNA polymerase sigma factors"/>
    <property type="match status" value="1"/>
</dbReference>
<dbReference type="InterPro" id="IPR007630">
    <property type="entry name" value="RNA_pol_sigma70_r4"/>
</dbReference>
<feature type="domain" description="RNA polymerase sigma-70 region 4" evidence="1">
    <location>
        <begin position="48"/>
        <end position="94"/>
    </location>
</feature>
<sequence length="110" mass="12766">MYKSFQADFNDSVAASISFSAYQQNRGITNDELRWWLREAVLNEVEKGLTGRQYELLTLYYFRGYTMPQLAERFGINKSTVSRGLAGARNRIKKRVLRRLKAEKNGLPLL</sequence>
<dbReference type="RefSeq" id="WP_092637873.1">
    <property type="nucleotide sequence ID" value="NZ_FNID01000003.1"/>
</dbReference>
<protein>
    <submittedName>
        <fullName evidence="2">RNA polymerase sigma factor, sigma-70 family</fullName>
    </submittedName>
</protein>
<dbReference type="AlphaFoldDB" id="A0A1G9V9Z7"/>
<dbReference type="Pfam" id="PF04545">
    <property type="entry name" value="Sigma70_r4"/>
    <property type="match status" value="1"/>
</dbReference>
<evidence type="ECO:0000313" key="2">
    <source>
        <dbReference type="EMBL" id="SDM69022.1"/>
    </source>
</evidence>
<keyword evidence="3" id="KW-1185">Reference proteome</keyword>
<dbReference type="InterPro" id="IPR036388">
    <property type="entry name" value="WH-like_DNA-bd_sf"/>
</dbReference>
<reference evidence="2 3" key="1">
    <citation type="submission" date="2016-10" db="EMBL/GenBank/DDBJ databases">
        <authorList>
            <person name="de Groot N.N."/>
        </authorList>
    </citation>
    <scope>NUCLEOTIDE SEQUENCE [LARGE SCALE GENOMIC DNA]</scope>
    <source>
        <strain evidence="2 3">CGMCC 1.5012</strain>
    </source>
</reference>
<organism evidence="2 3">
    <name type="scientific">Acetanaerobacterium elongatum</name>
    <dbReference type="NCBI Taxonomy" id="258515"/>
    <lineage>
        <taxon>Bacteria</taxon>
        <taxon>Bacillati</taxon>
        <taxon>Bacillota</taxon>
        <taxon>Clostridia</taxon>
        <taxon>Eubacteriales</taxon>
        <taxon>Oscillospiraceae</taxon>
        <taxon>Acetanaerobacterium</taxon>
    </lineage>
</organism>
<dbReference type="EMBL" id="FNID01000003">
    <property type="protein sequence ID" value="SDM69022.1"/>
    <property type="molecule type" value="Genomic_DNA"/>
</dbReference>
<evidence type="ECO:0000259" key="1">
    <source>
        <dbReference type="Pfam" id="PF04545"/>
    </source>
</evidence>
<dbReference type="Gene3D" id="1.10.10.10">
    <property type="entry name" value="Winged helix-like DNA-binding domain superfamily/Winged helix DNA-binding domain"/>
    <property type="match status" value="1"/>
</dbReference>
<dbReference type="Proteomes" id="UP000199182">
    <property type="component" value="Unassembled WGS sequence"/>
</dbReference>
<accession>A0A1G9V9Z7</accession>
<name>A0A1G9V9Z7_9FIRM</name>
<dbReference type="GO" id="GO:0006352">
    <property type="term" value="P:DNA-templated transcription initiation"/>
    <property type="evidence" value="ECO:0007669"/>
    <property type="project" value="InterPro"/>
</dbReference>
<dbReference type="STRING" id="258515.SAMN05192585_103105"/>
<gene>
    <name evidence="2" type="ORF">SAMN05192585_103105</name>
</gene>
<dbReference type="InterPro" id="IPR013324">
    <property type="entry name" value="RNA_pol_sigma_r3/r4-like"/>
</dbReference>
<dbReference type="GO" id="GO:0003700">
    <property type="term" value="F:DNA-binding transcription factor activity"/>
    <property type="evidence" value="ECO:0007669"/>
    <property type="project" value="InterPro"/>
</dbReference>
<evidence type="ECO:0000313" key="3">
    <source>
        <dbReference type="Proteomes" id="UP000199182"/>
    </source>
</evidence>
<proteinExistence type="predicted"/>